<evidence type="ECO:0000313" key="2">
    <source>
        <dbReference type="Proteomes" id="UP001218218"/>
    </source>
</evidence>
<comment type="caution">
    <text evidence="1">The sequence shown here is derived from an EMBL/GenBank/DDBJ whole genome shotgun (WGS) entry which is preliminary data.</text>
</comment>
<evidence type="ECO:0000313" key="1">
    <source>
        <dbReference type="EMBL" id="KAJ7357941.1"/>
    </source>
</evidence>
<keyword evidence="2" id="KW-1185">Reference proteome</keyword>
<accession>A0AAD7F0C3</accession>
<reference evidence="1" key="1">
    <citation type="submission" date="2023-03" db="EMBL/GenBank/DDBJ databases">
        <title>Massive genome expansion in bonnet fungi (Mycena s.s.) driven by repeated elements and novel gene families across ecological guilds.</title>
        <authorList>
            <consortium name="Lawrence Berkeley National Laboratory"/>
            <person name="Harder C.B."/>
            <person name="Miyauchi S."/>
            <person name="Viragh M."/>
            <person name="Kuo A."/>
            <person name="Thoen E."/>
            <person name="Andreopoulos B."/>
            <person name="Lu D."/>
            <person name="Skrede I."/>
            <person name="Drula E."/>
            <person name="Henrissat B."/>
            <person name="Morin E."/>
            <person name="Kohler A."/>
            <person name="Barry K."/>
            <person name="LaButti K."/>
            <person name="Morin E."/>
            <person name="Salamov A."/>
            <person name="Lipzen A."/>
            <person name="Mereny Z."/>
            <person name="Hegedus B."/>
            <person name="Baldrian P."/>
            <person name="Stursova M."/>
            <person name="Weitz H."/>
            <person name="Taylor A."/>
            <person name="Grigoriev I.V."/>
            <person name="Nagy L.G."/>
            <person name="Martin F."/>
            <person name="Kauserud H."/>
        </authorList>
    </citation>
    <scope>NUCLEOTIDE SEQUENCE</scope>
    <source>
        <strain evidence="1">CBHHK002</strain>
    </source>
</reference>
<dbReference type="Proteomes" id="UP001218218">
    <property type="component" value="Unassembled WGS sequence"/>
</dbReference>
<protein>
    <submittedName>
        <fullName evidence="1">Uncharacterized protein</fullName>
    </submittedName>
</protein>
<organism evidence="1 2">
    <name type="scientific">Mycena albidolilacea</name>
    <dbReference type="NCBI Taxonomy" id="1033008"/>
    <lineage>
        <taxon>Eukaryota</taxon>
        <taxon>Fungi</taxon>
        <taxon>Dikarya</taxon>
        <taxon>Basidiomycota</taxon>
        <taxon>Agaricomycotina</taxon>
        <taxon>Agaricomycetes</taxon>
        <taxon>Agaricomycetidae</taxon>
        <taxon>Agaricales</taxon>
        <taxon>Marasmiineae</taxon>
        <taxon>Mycenaceae</taxon>
        <taxon>Mycena</taxon>
    </lineage>
</organism>
<name>A0AAD7F0C3_9AGAR</name>
<gene>
    <name evidence="1" type="ORF">DFH08DRAFT_847529</name>
</gene>
<dbReference type="EMBL" id="JARIHO010000007">
    <property type="protein sequence ID" value="KAJ7357941.1"/>
    <property type="molecule type" value="Genomic_DNA"/>
</dbReference>
<proteinExistence type="predicted"/>
<sequence length="271" mass="30146">MFLCSRPRMGRPLPICTVTAPRTLPSLRARLSQKSLRDVYPLLCLTHRIAAEDGGGCCVGHMPAELKGVEIYVCWTQQGVTRAGSAHATRARLVFIAIASLFAVHGEDEMWAVWMRRARGRLVPQTFPLVLDFHVAERCGKWDPGGRFFPLFFCAGIRRRRGELREGGGGMRSGTASRRDGVAFARTGYWLLDAGYPNRDQNAALRRASLFDARLSLFLFDTALHPPFLLGPGPLSRLPPVQSETVGWGGGWMEGEGGMHRRVGGSRWKRW</sequence>
<dbReference type="AlphaFoldDB" id="A0AAD7F0C3"/>